<dbReference type="GO" id="GO:0008483">
    <property type="term" value="F:transaminase activity"/>
    <property type="evidence" value="ECO:0007669"/>
    <property type="project" value="UniProtKB-KW"/>
</dbReference>
<feature type="domain" description="Aminotransferase class I/classII large" evidence="6">
    <location>
        <begin position="33"/>
        <end position="386"/>
    </location>
</feature>
<dbReference type="NCBIfam" id="TIGR04350">
    <property type="entry name" value="C_S_lyase_PatB"/>
    <property type="match status" value="1"/>
</dbReference>
<dbReference type="InterPro" id="IPR015421">
    <property type="entry name" value="PyrdxlP-dep_Trfase_major"/>
</dbReference>
<dbReference type="InterPro" id="IPR015424">
    <property type="entry name" value="PyrdxlP-dep_Trfase"/>
</dbReference>
<dbReference type="OrthoDB" id="9802872at2"/>
<accession>A0A1C7IF89</accession>
<dbReference type="Gene3D" id="3.40.640.10">
    <property type="entry name" value="Type I PLP-dependent aspartate aminotransferase-like (Major domain)"/>
    <property type="match status" value="1"/>
</dbReference>
<dbReference type="RefSeq" id="WP_084043682.1">
    <property type="nucleotide sequence ID" value="NZ_CP015405.2"/>
</dbReference>
<comment type="similarity">
    <text evidence="5">Belongs to the class-II pyridoxal-phosphate-dependent aminotransferase family. MalY/PatB cystathionine beta-lyase subfamily.</text>
</comment>
<keyword evidence="4" id="KW-0456">Lyase</keyword>
<dbReference type="EMBL" id="CP015405">
    <property type="protein sequence ID" value="ANU77698.1"/>
    <property type="molecule type" value="Genomic_DNA"/>
</dbReference>
<gene>
    <name evidence="7" type="ORF">A4V09_19285</name>
</gene>
<dbReference type="SUPFAM" id="SSF53383">
    <property type="entry name" value="PLP-dependent transferases"/>
    <property type="match status" value="1"/>
</dbReference>
<evidence type="ECO:0000256" key="4">
    <source>
        <dbReference type="ARBA" id="ARBA00023239"/>
    </source>
</evidence>
<dbReference type="PANTHER" id="PTHR43525:SF1">
    <property type="entry name" value="PROTEIN MALY"/>
    <property type="match status" value="1"/>
</dbReference>
<dbReference type="GO" id="GO:0047804">
    <property type="term" value="F:cysteine-S-conjugate beta-lyase activity"/>
    <property type="evidence" value="ECO:0007669"/>
    <property type="project" value="UniProtKB-EC"/>
</dbReference>
<protein>
    <recommendedName>
        <fullName evidence="2">cysteine-S-conjugate beta-lyase</fullName>
        <ecNumber evidence="2">4.4.1.13</ecNumber>
    </recommendedName>
</protein>
<dbReference type="PANTHER" id="PTHR43525">
    <property type="entry name" value="PROTEIN MALY"/>
    <property type="match status" value="1"/>
</dbReference>
<dbReference type="Pfam" id="PF00155">
    <property type="entry name" value="Aminotran_1_2"/>
    <property type="match status" value="1"/>
</dbReference>
<dbReference type="STRING" id="1796616.A4V09_19285"/>
<evidence type="ECO:0000313" key="7">
    <source>
        <dbReference type="EMBL" id="ANU77698.1"/>
    </source>
</evidence>
<evidence type="ECO:0000256" key="1">
    <source>
        <dbReference type="ARBA" id="ARBA00001933"/>
    </source>
</evidence>
<keyword evidence="3" id="KW-0663">Pyridoxal phosphate</keyword>
<sequence>MAEYNFDEYIDRRRSNSIKHAFKKEYHVPEDVIPLWVADMDFRSPKEVCSVVAEAGELGIFGYAGVHEDYFQAVHDWMLKRHGWNVREEWMIRIPGVVCAIATAVRALTEEGDGVMIMQPVYHPFKNVLTANNRKVVTHCLKTEENKRFYIDFQEMEQQITEEQVKMLVLCTPHNPGGRIWNEEELKKIADICLRHHVYVVADEIHHDFILPGHTFTEWASVSGEMTQLSIICTAPSKTFNIAGLGLSNIFIPNEDIRREFEKEISRASIEASNVIALDACKAAYTFGEQWLDELLEYLNGNVALVREFLKENLPQVKLMEPDGTYLIWLDFSALGMDSDALEEFLVQKAKVWMNKGTVFGEGGECCFRMNLGSPRAVIKQALEQIKSAVDALSL</sequence>
<comment type="cofactor">
    <cofactor evidence="1">
        <name>pyridoxal 5'-phosphate</name>
        <dbReference type="ChEBI" id="CHEBI:597326"/>
    </cofactor>
</comment>
<evidence type="ECO:0000259" key="6">
    <source>
        <dbReference type="Pfam" id="PF00155"/>
    </source>
</evidence>
<dbReference type="Gene3D" id="3.90.1150.10">
    <property type="entry name" value="Aspartate Aminotransferase, domain 1"/>
    <property type="match status" value="1"/>
</dbReference>
<evidence type="ECO:0000256" key="5">
    <source>
        <dbReference type="ARBA" id="ARBA00037974"/>
    </source>
</evidence>
<reference evidence="7" key="1">
    <citation type="submission" date="2017-04" db="EMBL/GenBank/DDBJ databases">
        <title>Complete Genome Sequences of Twelve Strains of a Stable Defined Moderately Diverse Mouse Microbiota 2 (sDMDMm2).</title>
        <authorList>
            <person name="Uchimura Y."/>
            <person name="Wyss M."/>
            <person name="Brugiroux S."/>
            <person name="Limenitakis J.P."/>
            <person name="Stecher B."/>
            <person name="McCoy K.D."/>
            <person name="Macpherson A.J."/>
        </authorList>
    </citation>
    <scope>NUCLEOTIDE SEQUENCE</scope>
    <source>
        <strain evidence="7">YL58</strain>
    </source>
</reference>
<evidence type="ECO:0000313" key="8">
    <source>
        <dbReference type="Proteomes" id="UP000092574"/>
    </source>
</evidence>
<dbReference type="InterPro" id="IPR004839">
    <property type="entry name" value="Aminotransferase_I/II_large"/>
</dbReference>
<keyword evidence="8" id="KW-1185">Reference proteome</keyword>
<evidence type="ECO:0000256" key="3">
    <source>
        <dbReference type="ARBA" id="ARBA00022898"/>
    </source>
</evidence>
<evidence type="ECO:0000256" key="2">
    <source>
        <dbReference type="ARBA" id="ARBA00012224"/>
    </source>
</evidence>
<name>A0A1C7IF89_9FIRM</name>
<keyword evidence="7" id="KW-0032">Aminotransferase</keyword>
<dbReference type="InterPro" id="IPR015422">
    <property type="entry name" value="PyrdxlP-dep_Trfase_small"/>
</dbReference>
<dbReference type="KEGG" id="byl:A4V09_19285"/>
<proteinExistence type="inferred from homology"/>
<dbReference type="Proteomes" id="UP000092574">
    <property type="component" value="Chromosome"/>
</dbReference>
<dbReference type="InterPro" id="IPR051798">
    <property type="entry name" value="Class-II_PLP-Dep_Aminotrans"/>
</dbReference>
<dbReference type="EC" id="4.4.1.13" evidence="2"/>
<dbReference type="GO" id="GO:0030170">
    <property type="term" value="F:pyridoxal phosphate binding"/>
    <property type="evidence" value="ECO:0007669"/>
    <property type="project" value="InterPro"/>
</dbReference>
<dbReference type="InterPro" id="IPR027619">
    <property type="entry name" value="C-S_lyase_PatB-like"/>
</dbReference>
<dbReference type="CDD" id="cd00609">
    <property type="entry name" value="AAT_like"/>
    <property type="match status" value="1"/>
</dbReference>
<dbReference type="AlphaFoldDB" id="A0A1C7IF89"/>
<keyword evidence="7" id="KW-0808">Transferase</keyword>
<organism evidence="7 8">
    <name type="scientific">Blautia pseudococcoides</name>
    <dbReference type="NCBI Taxonomy" id="1796616"/>
    <lineage>
        <taxon>Bacteria</taxon>
        <taxon>Bacillati</taxon>
        <taxon>Bacillota</taxon>
        <taxon>Clostridia</taxon>
        <taxon>Lachnospirales</taxon>
        <taxon>Lachnospiraceae</taxon>
        <taxon>Blautia</taxon>
    </lineage>
</organism>